<dbReference type="Pfam" id="PF00096">
    <property type="entry name" value="zf-C2H2"/>
    <property type="match status" value="5"/>
</dbReference>
<dbReference type="Gene3D" id="3.30.160.60">
    <property type="entry name" value="Classic Zinc Finger"/>
    <property type="match status" value="5"/>
</dbReference>
<keyword evidence="9" id="KW-0539">Nucleus</keyword>
<evidence type="ECO:0000256" key="1">
    <source>
        <dbReference type="ARBA" id="ARBA00004123"/>
    </source>
</evidence>
<dbReference type="AlphaFoldDB" id="A0A1B6GVQ2"/>
<evidence type="ECO:0000256" key="8">
    <source>
        <dbReference type="ARBA" id="ARBA00023163"/>
    </source>
</evidence>
<evidence type="ECO:0000256" key="5">
    <source>
        <dbReference type="ARBA" id="ARBA00022833"/>
    </source>
</evidence>
<dbReference type="Pfam" id="PF13894">
    <property type="entry name" value="zf-C2H2_4"/>
    <property type="match status" value="1"/>
</dbReference>
<dbReference type="PANTHER" id="PTHR46105:SF5">
    <property type="entry name" value="ZINC FINGER AND BTB DOMAIN-CONTAINING PROTEIN 44 ISOFORM X1"/>
    <property type="match status" value="1"/>
</dbReference>
<feature type="domain" description="C2H2-type" evidence="11">
    <location>
        <begin position="209"/>
        <end position="237"/>
    </location>
</feature>
<evidence type="ECO:0000256" key="9">
    <source>
        <dbReference type="ARBA" id="ARBA00023242"/>
    </source>
</evidence>
<dbReference type="FunFam" id="3.30.160.60:FF:000624">
    <property type="entry name" value="zinc finger protein 697"/>
    <property type="match status" value="1"/>
</dbReference>
<keyword evidence="6" id="KW-0805">Transcription regulation</keyword>
<feature type="domain" description="C2H2-type" evidence="11">
    <location>
        <begin position="352"/>
        <end position="379"/>
    </location>
</feature>
<protein>
    <recommendedName>
        <fullName evidence="11">C2H2-type domain-containing protein</fullName>
    </recommendedName>
</protein>
<dbReference type="SMART" id="SM00355">
    <property type="entry name" value="ZnF_C2H2"/>
    <property type="match status" value="7"/>
</dbReference>
<keyword evidence="5" id="KW-0862">Zinc</keyword>
<accession>A0A1B6GVQ2</accession>
<keyword evidence="2" id="KW-0479">Metal-binding</keyword>
<keyword evidence="3" id="KW-0677">Repeat</keyword>
<dbReference type="GO" id="GO:0008270">
    <property type="term" value="F:zinc ion binding"/>
    <property type="evidence" value="ECO:0007669"/>
    <property type="project" value="UniProtKB-KW"/>
</dbReference>
<evidence type="ECO:0000256" key="6">
    <source>
        <dbReference type="ARBA" id="ARBA00023015"/>
    </source>
</evidence>
<dbReference type="FunFam" id="3.30.160.60:FF:002343">
    <property type="entry name" value="Zinc finger protein 33A"/>
    <property type="match status" value="1"/>
</dbReference>
<sequence>MTEYLTSFANTLDDFFKGLSDCGLMTSYTVQLQSNVASVETMLKFRTIIQELIKNLQSLLSSIPSVQSAEASTQTLEDTTEVVVTCHPISLATLTSAQILPAPRKDVSNVCDDEEPKEGCIPLRNCRVTSVSKPDTPPVMSSIEICQLKPLLIETNENFSELVNIQSQNNRKDDKIKVENIVHIVVEASNNNSNFEGASDTNIVKFEQLQCLECDIQFKSREELKDHLQSRHSLQQHMQICNMCDKIFSCLQSLQEHCRREHDGAGCFMCTTCNKRFMTKLSFTRHLDTHKGKKEAICDLCGKAFSRADYLQTHYSIHLGKRNYACSQCPRKFVRSIHLRAHEKIHSGVKDHVCKVCNKGFVRSDKLKEHMLRHLNIKRFQCPVCQRDYAEKRDLKVHLKSHSK</sequence>
<dbReference type="GO" id="GO:0000978">
    <property type="term" value="F:RNA polymerase II cis-regulatory region sequence-specific DNA binding"/>
    <property type="evidence" value="ECO:0007669"/>
    <property type="project" value="TreeGrafter"/>
</dbReference>
<name>A0A1B6GVQ2_9HEMI</name>
<organism evidence="12">
    <name type="scientific">Cuerna arida</name>
    <dbReference type="NCBI Taxonomy" id="1464854"/>
    <lineage>
        <taxon>Eukaryota</taxon>
        <taxon>Metazoa</taxon>
        <taxon>Ecdysozoa</taxon>
        <taxon>Arthropoda</taxon>
        <taxon>Hexapoda</taxon>
        <taxon>Insecta</taxon>
        <taxon>Pterygota</taxon>
        <taxon>Neoptera</taxon>
        <taxon>Paraneoptera</taxon>
        <taxon>Hemiptera</taxon>
        <taxon>Auchenorrhyncha</taxon>
        <taxon>Membracoidea</taxon>
        <taxon>Cicadellidae</taxon>
        <taxon>Cicadellinae</taxon>
        <taxon>Proconiini</taxon>
        <taxon>Cuerna</taxon>
    </lineage>
</organism>
<evidence type="ECO:0000313" key="12">
    <source>
        <dbReference type="EMBL" id="JAS66511.1"/>
    </source>
</evidence>
<dbReference type="InterPro" id="IPR036236">
    <property type="entry name" value="Znf_C2H2_sf"/>
</dbReference>
<dbReference type="PROSITE" id="PS00028">
    <property type="entry name" value="ZINC_FINGER_C2H2_1"/>
    <property type="match status" value="7"/>
</dbReference>
<dbReference type="PANTHER" id="PTHR46105">
    <property type="entry name" value="AGAP004733-PA"/>
    <property type="match status" value="1"/>
</dbReference>
<evidence type="ECO:0000259" key="11">
    <source>
        <dbReference type="PROSITE" id="PS50157"/>
    </source>
</evidence>
<feature type="domain" description="C2H2-type" evidence="11">
    <location>
        <begin position="324"/>
        <end position="351"/>
    </location>
</feature>
<dbReference type="GO" id="GO:0005634">
    <property type="term" value="C:nucleus"/>
    <property type="evidence" value="ECO:0007669"/>
    <property type="project" value="UniProtKB-SubCell"/>
</dbReference>
<dbReference type="GO" id="GO:0000981">
    <property type="term" value="F:DNA-binding transcription factor activity, RNA polymerase II-specific"/>
    <property type="evidence" value="ECO:0007669"/>
    <property type="project" value="TreeGrafter"/>
</dbReference>
<evidence type="ECO:0000256" key="4">
    <source>
        <dbReference type="ARBA" id="ARBA00022771"/>
    </source>
</evidence>
<dbReference type="InterPro" id="IPR050457">
    <property type="entry name" value="ZnFinger_BTB_dom_contain"/>
</dbReference>
<feature type="domain" description="C2H2-type" evidence="11">
    <location>
        <begin position="380"/>
        <end position="404"/>
    </location>
</feature>
<dbReference type="PROSITE" id="PS50157">
    <property type="entry name" value="ZINC_FINGER_C2H2_2"/>
    <property type="match status" value="7"/>
</dbReference>
<comment type="subcellular location">
    <subcellularLocation>
        <location evidence="1">Nucleus</location>
    </subcellularLocation>
</comment>
<keyword evidence="8" id="KW-0804">Transcription</keyword>
<feature type="domain" description="C2H2-type" evidence="11">
    <location>
        <begin position="296"/>
        <end position="323"/>
    </location>
</feature>
<proteinExistence type="predicted"/>
<gene>
    <name evidence="12" type="ORF">g.12611</name>
</gene>
<feature type="domain" description="C2H2-type" evidence="11">
    <location>
        <begin position="239"/>
        <end position="264"/>
    </location>
</feature>
<evidence type="ECO:0000256" key="3">
    <source>
        <dbReference type="ARBA" id="ARBA00022737"/>
    </source>
</evidence>
<keyword evidence="4 10" id="KW-0863">Zinc-finger</keyword>
<feature type="domain" description="C2H2-type" evidence="11">
    <location>
        <begin position="268"/>
        <end position="295"/>
    </location>
</feature>
<dbReference type="SUPFAM" id="SSF57667">
    <property type="entry name" value="beta-beta-alpha zinc fingers"/>
    <property type="match status" value="4"/>
</dbReference>
<reference evidence="12" key="1">
    <citation type="submission" date="2015-11" db="EMBL/GenBank/DDBJ databases">
        <title>De novo transcriptome assembly of four potential Pierce s Disease insect vectors from Arizona vineyards.</title>
        <authorList>
            <person name="Tassone E.E."/>
        </authorList>
    </citation>
    <scope>NUCLEOTIDE SEQUENCE</scope>
</reference>
<keyword evidence="7" id="KW-0238">DNA-binding</keyword>
<dbReference type="EMBL" id="GECZ01003258">
    <property type="protein sequence ID" value="JAS66511.1"/>
    <property type="molecule type" value="Transcribed_RNA"/>
</dbReference>
<evidence type="ECO:0000256" key="2">
    <source>
        <dbReference type="ARBA" id="ARBA00022723"/>
    </source>
</evidence>
<dbReference type="InterPro" id="IPR013087">
    <property type="entry name" value="Znf_C2H2_type"/>
</dbReference>
<evidence type="ECO:0000256" key="10">
    <source>
        <dbReference type="PROSITE-ProRule" id="PRU00042"/>
    </source>
</evidence>
<evidence type="ECO:0000256" key="7">
    <source>
        <dbReference type="ARBA" id="ARBA00023125"/>
    </source>
</evidence>